<evidence type="ECO:0000313" key="2">
    <source>
        <dbReference type="Proteomes" id="UP000679992"/>
    </source>
</evidence>
<organism evidence="1 2">
    <name type="scientific">Paenibacillus vini</name>
    <dbReference type="NCBI Taxonomy" id="1476024"/>
    <lineage>
        <taxon>Bacteria</taxon>
        <taxon>Bacillati</taxon>
        <taxon>Bacillota</taxon>
        <taxon>Bacilli</taxon>
        <taxon>Bacillales</taxon>
        <taxon>Paenibacillaceae</taxon>
        <taxon>Paenibacillus</taxon>
    </lineage>
</organism>
<protein>
    <submittedName>
        <fullName evidence="1">Uncharacterized protein</fullName>
    </submittedName>
</protein>
<accession>A0ABQ4M858</accession>
<proteinExistence type="predicted"/>
<reference evidence="1 2" key="1">
    <citation type="submission" date="2021-03" db="EMBL/GenBank/DDBJ databases">
        <title>Antimicrobial resistance genes in bacteria isolated from Japanese honey, and their potential for conferring macrolide and lincosamide resistance in the American foulbrood pathogen Paenibacillus larvae.</title>
        <authorList>
            <person name="Okamoto M."/>
            <person name="Kumagai M."/>
            <person name="Kanamori H."/>
            <person name="Takamatsu D."/>
        </authorList>
    </citation>
    <scope>NUCLEOTIDE SEQUENCE [LARGE SCALE GENOMIC DNA]</scope>
    <source>
        <strain evidence="1 2">J42TS3</strain>
    </source>
</reference>
<dbReference type="Proteomes" id="UP000679992">
    <property type="component" value="Unassembled WGS sequence"/>
</dbReference>
<comment type="caution">
    <text evidence="1">The sequence shown here is derived from an EMBL/GenBank/DDBJ whole genome shotgun (WGS) entry which is preliminary data.</text>
</comment>
<gene>
    <name evidence="1" type="ORF">J42TS3_08720</name>
</gene>
<keyword evidence="2" id="KW-1185">Reference proteome</keyword>
<evidence type="ECO:0000313" key="1">
    <source>
        <dbReference type="EMBL" id="GIP51837.1"/>
    </source>
</evidence>
<dbReference type="EMBL" id="BOSL01000002">
    <property type="protein sequence ID" value="GIP51837.1"/>
    <property type="molecule type" value="Genomic_DNA"/>
</dbReference>
<sequence length="91" mass="10373">MGTSYDAYNIRTDGFVRTKNSGMGAIRVKKTRRNVPVGMTASIEYHTKLPARPRIDTVENYDIRPIKHSNAFTEVSFSLEYGGRLPKRPRI</sequence>
<name>A0ABQ4M858_9BACL</name>